<dbReference type="Pfam" id="PF00010">
    <property type="entry name" value="HLH"/>
    <property type="match status" value="1"/>
</dbReference>
<dbReference type="EMBL" id="JXJN01004981">
    <property type="status" value="NOT_ANNOTATED_CDS"/>
    <property type="molecule type" value="Genomic_DNA"/>
</dbReference>
<feature type="coiled-coil region" evidence="2">
    <location>
        <begin position="160"/>
        <end position="201"/>
    </location>
</feature>
<keyword evidence="2" id="KW-0175">Coiled coil</keyword>
<evidence type="ECO:0000256" key="3">
    <source>
        <dbReference type="SAM" id="MobiDB-lite"/>
    </source>
</evidence>
<feature type="region of interest" description="Disordered" evidence="3">
    <location>
        <begin position="41"/>
        <end position="82"/>
    </location>
</feature>
<evidence type="ECO:0000313" key="6">
    <source>
        <dbReference type="Proteomes" id="UP000092460"/>
    </source>
</evidence>
<dbReference type="CDD" id="cd11400">
    <property type="entry name" value="bHLHzip_Myc"/>
    <property type="match status" value="1"/>
</dbReference>
<dbReference type="VEuPathDB" id="VectorBase:GPPI011627"/>
<evidence type="ECO:0000313" key="5">
    <source>
        <dbReference type="EnsemblMetazoa" id="GPPI011627-PA"/>
    </source>
</evidence>
<keyword evidence="6" id="KW-1185">Reference proteome</keyword>
<dbReference type="PANTHER" id="PTHR45851">
    <property type="entry name" value="MYC PROTO-ONCOGENE"/>
    <property type="match status" value="1"/>
</dbReference>
<dbReference type="PROSITE" id="PS50888">
    <property type="entry name" value="BHLH"/>
    <property type="match status" value="1"/>
</dbReference>
<proteinExistence type="predicted"/>
<feature type="compositionally biased region" description="Polar residues" evidence="3">
    <location>
        <begin position="61"/>
        <end position="82"/>
    </location>
</feature>
<feature type="domain" description="BHLH" evidence="4">
    <location>
        <begin position="118"/>
        <end position="170"/>
    </location>
</feature>
<dbReference type="STRING" id="67801.A0A1B0AX28"/>
<dbReference type="EnsemblMetazoa" id="GPPI011627-RA">
    <property type="protein sequence ID" value="GPPI011627-PA"/>
    <property type="gene ID" value="GPPI011627"/>
</dbReference>
<dbReference type="Gene3D" id="4.10.280.10">
    <property type="entry name" value="Helix-loop-helix DNA-binding domain"/>
    <property type="match status" value="1"/>
</dbReference>
<reference evidence="6" key="1">
    <citation type="submission" date="2015-01" db="EMBL/GenBank/DDBJ databases">
        <authorList>
            <person name="Aksoy S."/>
            <person name="Warren W."/>
            <person name="Wilson R.K."/>
        </authorList>
    </citation>
    <scope>NUCLEOTIDE SEQUENCE [LARGE SCALE GENOMIC DNA]</scope>
    <source>
        <strain evidence="6">IAEA</strain>
    </source>
</reference>
<dbReference type="GO" id="GO:0003677">
    <property type="term" value="F:DNA binding"/>
    <property type="evidence" value="ECO:0007669"/>
    <property type="project" value="UniProtKB-KW"/>
</dbReference>
<dbReference type="AlphaFoldDB" id="A0A1B0AX28"/>
<evidence type="ECO:0000256" key="1">
    <source>
        <dbReference type="ARBA" id="ARBA00023125"/>
    </source>
</evidence>
<evidence type="ECO:0000256" key="2">
    <source>
        <dbReference type="SAM" id="Coils"/>
    </source>
</evidence>
<feature type="region of interest" description="Disordered" evidence="3">
    <location>
        <begin position="1"/>
        <end position="24"/>
    </location>
</feature>
<evidence type="ECO:0000259" key="4">
    <source>
        <dbReference type="PROSITE" id="PS50888"/>
    </source>
</evidence>
<dbReference type="SMART" id="SM00353">
    <property type="entry name" value="HLH"/>
    <property type="match status" value="1"/>
</dbReference>
<dbReference type="InterPro" id="IPR036638">
    <property type="entry name" value="HLH_DNA-bd_sf"/>
</dbReference>
<dbReference type="InterPro" id="IPR011598">
    <property type="entry name" value="bHLH_dom"/>
</dbReference>
<dbReference type="GO" id="GO:0003700">
    <property type="term" value="F:DNA-binding transcription factor activity"/>
    <property type="evidence" value="ECO:0007669"/>
    <property type="project" value="InterPro"/>
</dbReference>
<sequence length="212" mass="24019">EEIDVVSINDKKLPTNPSDKDRRALQNKVAHKFNARIIKNANGLRTIPPRRRGSYEFPYTPASSSPVKSVNNSRYPSPASTPYQSQYTTNGVGIGVGVGAATILKRHCSLDESADTIEKRHLHNDMERQRRIGLKNLFEALKKQIPSIKDKERAPKVNILREAAKLCEALTSEDQQLTEQKARLREELRKRQERLTMLRAQRARRLGGGLID</sequence>
<keyword evidence="1" id="KW-0238">DNA-binding</keyword>
<dbReference type="Proteomes" id="UP000092460">
    <property type="component" value="Unassembled WGS sequence"/>
</dbReference>
<dbReference type="FunFam" id="4.10.280.10:FF:000019">
    <property type="entry name" value="Myc proto-oncogene protein"/>
    <property type="match status" value="1"/>
</dbReference>
<dbReference type="GO" id="GO:0046983">
    <property type="term" value="F:protein dimerization activity"/>
    <property type="evidence" value="ECO:0007669"/>
    <property type="project" value="InterPro"/>
</dbReference>
<dbReference type="PRINTS" id="PR00044">
    <property type="entry name" value="LEUZIPPRMYC"/>
</dbReference>
<feature type="compositionally biased region" description="Basic and acidic residues" evidence="3">
    <location>
        <begin position="9"/>
        <end position="24"/>
    </location>
</feature>
<reference evidence="5" key="2">
    <citation type="submission" date="2020-05" db="UniProtKB">
        <authorList>
            <consortium name="EnsemblMetazoa"/>
        </authorList>
    </citation>
    <scope>IDENTIFICATION</scope>
    <source>
        <strain evidence="5">IAEA</strain>
    </source>
</reference>
<dbReference type="SUPFAM" id="SSF47459">
    <property type="entry name" value="HLH, helix-loop-helix DNA-binding domain"/>
    <property type="match status" value="1"/>
</dbReference>
<accession>A0A1B0AX28</accession>
<dbReference type="InterPro" id="IPR050433">
    <property type="entry name" value="Myc_transcription_factors"/>
</dbReference>
<protein>
    <recommendedName>
        <fullName evidence="4">BHLH domain-containing protein</fullName>
    </recommendedName>
</protein>
<dbReference type="InterPro" id="IPR002418">
    <property type="entry name" value="Tscrpt_reg_Myc"/>
</dbReference>
<organism evidence="5 6">
    <name type="scientific">Glossina palpalis gambiensis</name>
    <dbReference type="NCBI Taxonomy" id="67801"/>
    <lineage>
        <taxon>Eukaryota</taxon>
        <taxon>Metazoa</taxon>
        <taxon>Ecdysozoa</taxon>
        <taxon>Arthropoda</taxon>
        <taxon>Hexapoda</taxon>
        <taxon>Insecta</taxon>
        <taxon>Pterygota</taxon>
        <taxon>Neoptera</taxon>
        <taxon>Endopterygota</taxon>
        <taxon>Diptera</taxon>
        <taxon>Brachycera</taxon>
        <taxon>Muscomorpha</taxon>
        <taxon>Hippoboscoidea</taxon>
        <taxon>Glossinidae</taxon>
        <taxon>Glossina</taxon>
    </lineage>
</organism>
<name>A0A1B0AX28_9MUSC</name>